<dbReference type="SUPFAM" id="SSF144091">
    <property type="entry name" value="Rhomboid-like"/>
    <property type="match status" value="1"/>
</dbReference>
<dbReference type="RefSeq" id="WP_012831413.1">
    <property type="nucleotide sequence ID" value="NC_013440.1"/>
</dbReference>
<dbReference type="PANTHER" id="PTHR43731:SF14">
    <property type="entry name" value="PRESENILIN-ASSOCIATED RHOMBOID-LIKE PROTEIN, MITOCHONDRIAL"/>
    <property type="match status" value="1"/>
</dbReference>
<dbReference type="Gene3D" id="1.20.1540.10">
    <property type="entry name" value="Rhomboid-like"/>
    <property type="match status" value="1"/>
</dbReference>
<evidence type="ECO:0000256" key="7">
    <source>
        <dbReference type="SAM" id="MobiDB-lite"/>
    </source>
</evidence>
<evidence type="ECO:0000256" key="8">
    <source>
        <dbReference type="SAM" id="Phobius"/>
    </source>
</evidence>
<keyword evidence="11" id="KW-1185">Reference proteome</keyword>
<evidence type="ECO:0000256" key="3">
    <source>
        <dbReference type="ARBA" id="ARBA00022692"/>
    </source>
</evidence>
<keyword evidence="6 8" id="KW-0472">Membrane</keyword>
<feature type="transmembrane region" description="Helical" evidence="8">
    <location>
        <begin position="277"/>
        <end position="296"/>
    </location>
</feature>
<dbReference type="KEGG" id="hoh:Hoch_6351"/>
<dbReference type="Pfam" id="PF01694">
    <property type="entry name" value="Rhomboid"/>
    <property type="match status" value="1"/>
</dbReference>
<feature type="transmembrane region" description="Helical" evidence="8">
    <location>
        <begin position="254"/>
        <end position="271"/>
    </location>
</feature>
<organism evidence="10 11">
    <name type="scientific">Haliangium ochraceum (strain DSM 14365 / JCM 11303 / SMP-2)</name>
    <dbReference type="NCBI Taxonomy" id="502025"/>
    <lineage>
        <taxon>Bacteria</taxon>
        <taxon>Pseudomonadati</taxon>
        <taxon>Myxococcota</taxon>
        <taxon>Polyangia</taxon>
        <taxon>Haliangiales</taxon>
        <taxon>Kofleriaceae</taxon>
        <taxon>Haliangium</taxon>
    </lineage>
</organism>
<dbReference type="STRING" id="502025.Hoch_6351"/>
<gene>
    <name evidence="10" type="ordered locus">Hoch_6351</name>
</gene>
<sequence length="332" mass="35991">MSSPEDDKRPERPAEERDWVDRSSDAAGKLGFNAVRVRWKLEGWRKRWRQRQREGEARREQGRYEHQTCAACGALQAGDERTCSRCGEALPPRALRTLGRLGGRVPSMSVILSAVLVGVYGRMLLAGAPGGEATLWSFASPLLIEFGGNLPMGWNGDEWWRFATSVLLHGGIMHLAFNLYALAMVGPLTEKIYGRWYTLLLFLLTGVLASLGSSALRSGGVAIGASGAIMGLIGVATAWGHRQGTTASRALRNGMLRWALMVMIFGFFINADNVAHGVGFATGLGLGLVASPRWLLAPERRWLRLVVAVVAAVALVATAVAVLVPLSTRLWS</sequence>
<dbReference type="InterPro" id="IPR035952">
    <property type="entry name" value="Rhomboid-like_sf"/>
</dbReference>
<name>D0LNZ5_HALO1</name>
<feature type="transmembrane region" description="Helical" evidence="8">
    <location>
        <begin position="159"/>
        <end position="184"/>
    </location>
</feature>
<accession>D0LNZ5</accession>
<keyword evidence="5 8" id="KW-1133">Transmembrane helix</keyword>
<evidence type="ECO:0000313" key="11">
    <source>
        <dbReference type="Proteomes" id="UP000001880"/>
    </source>
</evidence>
<comment type="similarity">
    <text evidence="2">Belongs to the peptidase S54 family.</text>
</comment>
<feature type="transmembrane region" description="Helical" evidence="8">
    <location>
        <begin position="222"/>
        <end position="242"/>
    </location>
</feature>
<dbReference type="GO" id="GO:0004252">
    <property type="term" value="F:serine-type endopeptidase activity"/>
    <property type="evidence" value="ECO:0007669"/>
    <property type="project" value="InterPro"/>
</dbReference>
<dbReference type="GO" id="GO:0016020">
    <property type="term" value="C:membrane"/>
    <property type="evidence" value="ECO:0007669"/>
    <property type="project" value="UniProtKB-SubCell"/>
</dbReference>
<evidence type="ECO:0000259" key="9">
    <source>
        <dbReference type="Pfam" id="PF01694"/>
    </source>
</evidence>
<dbReference type="Proteomes" id="UP000001880">
    <property type="component" value="Chromosome"/>
</dbReference>
<comment type="subcellular location">
    <subcellularLocation>
        <location evidence="1">Membrane</location>
        <topology evidence="1">Multi-pass membrane protein</topology>
    </subcellularLocation>
</comment>
<feature type="transmembrane region" description="Helical" evidence="8">
    <location>
        <begin position="303"/>
        <end position="326"/>
    </location>
</feature>
<dbReference type="AlphaFoldDB" id="D0LNZ5"/>
<evidence type="ECO:0000256" key="4">
    <source>
        <dbReference type="ARBA" id="ARBA00022801"/>
    </source>
</evidence>
<dbReference type="OrthoDB" id="9813074at2"/>
<reference evidence="10 11" key="1">
    <citation type="journal article" date="2010" name="Stand. Genomic Sci.">
        <title>Complete genome sequence of Haliangium ochraceum type strain (SMP-2).</title>
        <authorList>
            <consortium name="US DOE Joint Genome Institute (JGI-PGF)"/>
            <person name="Ivanova N."/>
            <person name="Daum C."/>
            <person name="Lang E."/>
            <person name="Abt B."/>
            <person name="Kopitz M."/>
            <person name="Saunders E."/>
            <person name="Lapidus A."/>
            <person name="Lucas S."/>
            <person name="Glavina Del Rio T."/>
            <person name="Nolan M."/>
            <person name="Tice H."/>
            <person name="Copeland A."/>
            <person name="Cheng J.F."/>
            <person name="Chen F."/>
            <person name="Bruce D."/>
            <person name="Goodwin L."/>
            <person name="Pitluck S."/>
            <person name="Mavromatis K."/>
            <person name="Pati A."/>
            <person name="Mikhailova N."/>
            <person name="Chen A."/>
            <person name="Palaniappan K."/>
            <person name="Land M."/>
            <person name="Hauser L."/>
            <person name="Chang Y.J."/>
            <person name="Jeffries C.D."/>
            <person name="Detter J.C."/>
            <person name="Brettin T."/>
            <person name="Rohde M."/>
            <person name="Goker M."/>
            <person name="Bristow J."/>
            <person name="Markowitz V."/>
            <person name="Eisen J.A."/>
            <person name="Hugenholtz P."/>
            <person name="Kyrpides N.C."/>
            <person name="Klenk H.P."/>
        </authorList>
    </citation>
    <scope>NUCLEOTIDE SEQUENCE [LARGE SCALE GENOMIC DNA]</scope>
    <source>
        <strain evidence="11">DSM 14365 / CIP 107738 / JCM 11303 / AJ 13395 / SMP-2</strain>
    </source>
</reference>
<evidence type="ECO:0000256" key="2">
    <source>
        <dbReference type="ARBA" id="ARBA00009045"/>
    </source>
</evidence>
<dbReference type="InterPro" id="IPR050925">
    <property type="entry name" value="Rhomboid_protease_S54"/>
</dbReference>
<evidence type="ECO:0000313" key="10">
    <source>
        <dbReference type="EMBL" id="ACY18821.1"/>
    </source>
</evidence>
<keyword evidence="4" id="KW-0378">Hydrolase</keyword>
<evidence type="ECO:0000256" key="5">
    <source>
        <dbReference type="ARBA" id="ARBA00022989"/>
    </source>
</evidence>
<protein>
    <submittedName>
        <fullName evidence="10">Rhomboid family protein</fullName>
    </submittedName>
</protein>
<dbReference type="EMBL" id="CP001804">
    <property type="protein sequence ID" value="ACY18821.1"/>
    <property type="molecule type" value="Genomic_DNA"/>
</dbReference>
<feature type="region of interest" description="Disordered" evidence="7">
    <location>
        <begin position="1"/>
        <end position="22"/>
    </location>
</feature>
<feature type="transmembrane region" description="Helical" evidence="8">
    <location>
        <begin position="196"/>
        <end position="216"/>
    </location>
</feature>
<evidence type="ECO:0000256" key="6">
    <source>
        <dbReference type="ARBA" id="ARBA00023136"/>
    </source>
</evidence>
<keyword evidence="3 8" id="KW-0812">Transmembrane</keyword>
<dbReference type="eggNOG" id="COG0705">
    <property type="taxonomic scope" value="Bacteria"/>
</dbReference>
<feature type="domain" description="Peptidase S54 rhomboid" evidence="9">
    <location>
        <begin position="157"/>
        <end position="291"/>
    </location>
</feature>
<dbReference type="PANTHER" id="PTHR43731">
    <property type="entry name" value="RHOMBOID PROTEASE"/>
    <property type="match status" value="1"/>
</dbReference>
<dbReference type="InterPro" id="IPR022764">
    <property type="entry name" value="Peptidase_S54_rhomboid_dom"/>
</dbReference>
<evidence type="ECO:0000256" key="1">
    <source>
        <dbReference type="ARBA" id="ARBA00004141"/>
    </source>
</evidence>
<proteinExistence type="inferred from homology"/>
<dbReference type="HOGENOM" id="CLU_836181_0_0_7"/>
<feature type="transmembrane region" description="Helical" evidence="8">
    <location>
        <begin position="105"/>
        <end position="125"/>
    </location>
</feature>